<dbReference type="PANTHER" id="PTHR16777">
    <property type="entry name" value="PROTEIN ECT2"/>
    <property type="match status" value="1"/>
</dbReference>
<dbReference type="GO" id="GO:0000281">
    <property type="term" value="P:mitotic cytokinesis"/>
    <property type="evidence" value="ECO:0007669"/>
    <property type="project" value="TreeGrafter"/>
</dbReference>
<protein>
    <submittedName>
        <fullName evidence="3">Uncharacterized protein</fullName>
    </submittedName>
</protein>
<accession>A0AA36GA55</accession>
<dbReference type="GO" id="GO:0005096">
    <property type="term" value="F:GTPase activator activity"/>
    <property type="evidence" value="ECO:0007669"/>
    <property type="project" value="InterPro"/>
</dbReference>
<evidence type="ECO:0000259" key="1">
    <source>
        <dbReference type="PROSITE" id="PS50010"/>
    </source>
</evidence>
<sequence>MALPGAPIISLGAGLENRRFKELAYEAGLRVKKFSARTDVLVSTSVLDPDYRVAVSLGIPIVRPVFIEYASGFADFRLSPDIVAKSRLPRFAGSRVFLALFLGETAESKKELIEEHGGSICQSALDATHVVVPIGEDYPTNGLQYVVTEQWISESLNLGWCANEKLFPASGRSGKLIRRDALRRGNCEAASKKIPSSFRKLKIWKSDRSDTMKYKRYTQAGELYKSETETLKKLDALKRELYNVHSRIVEKLAKVFATWADDSVIGLIFIGESDALAAAYTPYLVGLQYAQDCLKKATQRNPKFKAYIQKCECDRMLGRSKISELVSAPYQELTNKINVLLRGCEPTYVFIIRDEYSDHELALRGKPLYSFMEKLANRFDTSRSFMVETVHYDIASQAQKEQLKKLVSIPSFNSTDSPIVKLRTFSKRLSRRKAKSAVDLQTTFNLTRTLSTFGIHSHLPDLIPDETEHFSNYLEPILHDEALIY</sequence>
<evidence type="ECO:0000313" key="3">
    <source>
        <dbReference type="EMBL" id="CAJ0583639.1"/>
    </source>
</evidence>
<proteinExistence type="predicted"/>
<dbReference type="PANTHER" id="PTHR16777:SF2">
    <property type="entry name" value="PROTEIN ECT2"/>
    <property type="match status" value="1"/>
</dbReference>
<dbReference type="GO" id="GO:0007399">
    <property type="term" value="P:nervous system development"/>
    <property type="evidence" value="ECO:0007669"/>
    <property type="project" value="TreeGrafter"/>
</dbReference>
<comment type="caution">
    <text evidence="3">The sequence shown here is derived from an EMBL/GenBank/DDBJ whole genome shotgun (WGS) entry which is preliminary data.</text>
</comment>
<dbReference type="GO" id="GO:0005938">
    <property type="term" value="C:cell cortex"/>
    <property type="evidence" value="ECO:0007669"/>
    <property type="project" value="TreeGrafter"/>
</dbReference>
<dbReference type="GO" id="GO:2000431">
    <property type="term" value="P:regulation of cytokinesis, actomyosin contractile ring assembly"/>
    <property type="evidence" value="ECO:0007669"/>
    <property type="project" value="InterPro"/>
</dbReference>
<dbReference type="SUPFAM" id="SSF52113">
    <property type="entry name" value="BRCT domain"/>
    <property type="match status" value="1"/>
</dbReference>
<evidence type="ECO:0000313" key="4">
    <source>
        <dbReference type="Proteomes" id="UP001177023"/>
    </source>
</evidence>
<organism evidence="3 4">
    <name type="scientific">Mesorhabditis spiculigera</name>
    <dbReference type="NCBI Taxonomy" id="96644"/>
    <lineage>
        <taxon>Eukaryota</taxon>
        <taxon>Metazoa</taxon>
        <taxon>Ecdysozoa</taxon>
        <taxon>Nematoda</taxon>
        <taxon>Chromadorea</taxon>
        <taxon>Rhabditida</taxon>
        <taxon>Rhabditina</taxon>
        <taxon>Rhabditomorpha</taxon>
        <taxon>Rhabditoidea</taxon>
        <taxon>Rhabditidae</taxon>
        <taxon>Mesorhabditinae</taxon>
        <taxon>Mesorhabditis</taxon>
    </lineage>
</organism>
<dbReference type="InterPro" id="IPR036420">
    <property type="entry name" value="BRCT_dom_sf"/>
</dbReference>
<evidence type="ECO:0000259" key="2">
    <source>
        <dbReference type="PROSITE" id="PS50172"/>
    </source>
</evidence>
<gene>
    <name evidence="3" type="ORF">MSPICULIGERA_LOCUS21710</name>
</gene>
<dbReference type="Gene3D" id="1.20.900.10">
    <property type="entry name" value="Dbl homology (DH) domain"/>
    <property type="match status" value="1"/>
</dbReference>
<feature type="non-terminal residue" evidence="3">
    <location>
        <position position="485"/>
    </location>
</feature>
<reference evidence="3" key="1">
    <citation type="submission" date="2023-06" db="EMBL/GenBank/DDBJ databases">
        <authorList>
            <person name="Delattre M."/>
        </authorList>
    </citation>
    <scope>NUCLEOTIDE SEQUENCE</scope>
    <source>
        <strain evidence="3">AF72</strain>
    </source>
</reference>
<dbReference type="InterPro" id="IPR035899">
    <property type="entry name" value="DBL_dom_sf"/>
</dbReference>
<dbReference type="PROSITE" id="PS50010">
    <property type="entry name" value="DH_2"/>
    <property type="match status" value="1"/>
</dbReference>
<dbReference type="GO" id="GO:0005085">
    <property type="term" value="F:guanyl-nucleotide exchange factor activity"/>
    <property type="evidence" value="ECO:0007669"/>
    <property type="project" value="InterPro"/>
</dbReference>
<dbReference type="AlphaFoldDB" id="A0AA36GA55"/>
<dbReference type="InterPro" id="IPR000219">
    <property type="entry name" value="DH_dom"/>
</dbReference>
<dbReference type="InterPro" id="IPR026817">
    <property type="entry name" value="Ect2"/>
</dbReference>
<dbReference type="Pfam" id="PF00621">
    <property type="entry name" value="RhoGEF"/>
    <property type="match status" value="1"/>
</dbReference>
<dbReference type="Proteomes" id="UP001177023">
    <property type="component" value="Unassembled WGS sequence"/>
</dbReference>
<feature type="domain" description="BRCT" evidence="2">
    <location>
        <begin position="86"/>
        <end position="169"/>
    </location>
</feature>
<dbReference type="EMBL" id="CATQJA010002665">
    <property type="protein sequence ID" value="CAJ0583639.1"/>
    <property type="molecule type" value="Genomic_DNA"/>
</dbReference>
<dbReference type="PROSITE" id="PS50172">
    <property type="entry name" value="BRCT"/>
    <property type="match status" value="1"/>
</dbReference>
<name>A0AA36GA55_9BILA</name>
<dbReference type="SUPFAM" id="SSF48065">
    <property type="entry name" value="DBL homology domain (DH-domain)"/>
    <property type="match status" value="1"/>
</dbReference>
<keyword evidence="4" id="KW-1185">Reference proteome</keyword>
<dbReference type="GO" id="GO:0005634">
    <property type="term" value="C:nucleus"/>
    <property type="evidence" value="ECO:0007669"/>
    <property type="project" value="InterPro"/>
</dbReference>
<dbReference type="InterPro" id="IPR001357">
    <property type="entry name" value="BRCT_dom"/>
</dbReference>
<dbReference type="Gene3D" id="3.40.50.10190">
    <property type="entry name" value="BRCT domain"/>
    <property type="match status" value="1"/>
</dbReference>
<feature type="domain" description="DH" evidence="1">
    <location>
        <begin position="240"/>
        <end position="340"/>
    </location>
</feature>